<feature type="compositionally biased region" description="Polar residues" evidence="4">
    <location>
        <begin position="85"/>
        <end position="95"/>
    </location>
</feature>
<dbReference type="InterPro" id="IPR036390">
    <property type="entry name" value="WH_DNA-bd_sf"/>
</dbReference>
<dbReference type="Gene3D" id="1.10.10.10">
    <property type="entry name" value="Winged helix-like DNA-binding domain superfamily/Winged helix DNA-binding domain"/>
    <property type="match status" value="1"/>
</dbReference>
<feature type="compositionally biased region" description="Basic and acidic residues" evidence="4">
    <location>
        <begin position="279"/>
        <end position="291"/>
    </location>
</feature>
<feature type="region of interest" description="Disordered" evidence="4">
    <location>
        <begin position="265"/>
        <end position="291"/>
    </location>
</feature>
<dbReference type="AlphaFoldDB" id="A0A6U0SE52"/>
<evidence type="ECO:0000313" key="7">
    <source>
        <dbReference type="EMBL" id="CAD9680681.1"/>
    </source>
</evidence>
<evidence type="ECO:0000256" key="1">
    <source>
        <dbReference type="ARBA" id="ARBA00004123"/>
    </source>
</evidence>
<evidence type="ECO:0000259" key="5">
    <source>
        <dbReference type="Pfam" id="PF00447"/>
    </source>
</evidence>
<evidence type="ECO:0000313" key="6">
    <source>
        <dbReference type="EMBL" id="CAD9680678.1"/>
    </source>
</evidence>
<evidence type="ECO:0000256" key="3">
    <source>
        <dbReference type="ARBA" id="ARBA00023242"/>
    </source>
</evidence>
<gene>
    <name evidence="6" type="ORF">EANT1437_LOCUS9568</name>
    <name evidence="7" type="ORF">EANT1437_LOCUS9569</name>
</gene>
<feature type="compositionally biased region" description="Polar residues" evidence="4">
    <location>
        <begin position="106"/>
        <end position="115"/>
    </location>
</feature>
<dbReference type="GO" id="GO:0003700">
    <property type="term" value="F:DNA-binding transcription factor activity"/>
    <property type="evidence" value="ECO:0007669"/>
    <property type="project" value="InterPro"/>
</dbReference>
<dbReference type="EMBL" id="HBHI01018673">
    <property type="protein sequence ID" value="CAD9680678.1"/>
    <property type="molecule type" value="Transcribed_RNA"/>
</dbReference>
<evidence type="ECO:0000256" key="4">
    <source>
        <dbReference type="SAM" id="MobiDB-lite"/>
    </source>
</evidence>
<feature type="region of interest" description="Disordered" evidence="4">
    <location>
        <begin position="85"/>
        <end position="142"/>
    </location>
</feature>
<dbReference type="Pfam" id="PF00447">
    <property type="entry name" value="HSF_DNA-bind"/>
    <property type="match status" value="1"/>
</dbReference>
<feature type="domain" description="HSF-type DNA-binding" evidence="5">
    <location>
        <begin position="2"/>
        <end position="65"/>
    </location>
</feature>
<sequence>MLTDSNKDVIEWVAGRIQVHNPHRMAEEVSHKYFRHSKYASFQRQLNYFRFRKIAEKEKVSPCADVNDDATDDLRSLLFIKRKTNGSTSRKTTNKAADPKKDNDVSSKPTDTPTLNIKPEKISSSPNCGSKRPLSNVNNNLYDESTKRRTVLESLTPNGPVLSSITVSYTSQQTLPSGSKPLSECLHFPSENTLAVLTKVQKNPNNIYTSFPINMNMNTISTGLETRSINTNSIMPCPATTAMNAAVSSNNTNCYESAPYLGSLISEHNGMPPPSSSNEKGKESGNAKREK</sequence>
<comment type="subcellular location">
    <subcellularLocation>
        <location evidence="1">Nucleus</location>
    </subcellularLocation>
</comment>
<organism evidence="6">
    <name type="scientific">Eucampia antarctica</name>
    <dbReference type="NCBI Taxonomy" id="49252"/>
    <lineage>
        <taxon>Eukaryota</taxon>
        <taxon>Sar</taxon>
        <taxon>Stramenopiles</taxon>
        <taxon>Ochrophyta</taxon>
        <taxon>Bacillariophyta</taxon>
        <taxon>Mediophyceae</taxon>
        <taxon>Biddulphiophycidae</taxon>
        <taxon>Hemiaulales</taxon>
        <taxon>Hemiaulaceae</taxon>
        <taxon>Eucampia</taxon>
    </lineage>
</organism>
<dbReference type="InterPro" id="IPR000232">
    <property type="entry name" value="HSF_DNA-bd"/>
</dbReference>
<proteinExistence type="predicted"/>
<protein>
    <recommendedName>
        <fullName evidence="5">HSF-type DNA-binding domain-containing protein</fullName>
    </recommendedName>
</protein>
<keyword evidence="3" id="KW-0539">Nucleus</keyword>
<dbReference type="PANTHER" id="PTHR10015:SF206">
    <property type="entry name" value="HSF-TYPE DNA-BINDING DOMAIN-CONTAINING PROTEIN"/>
    <property type="match status" value="1"/>
</dbReference>
<dbReference type="PANTHER" id="PTHR10015">
    <property type="entry name" value="HEAT SHOCK TRANSCRIPTION FACTOR"/>
    <property type="match status" value="1"/>
</dbReference>
<dbReference type="SUPFAM" id="SSF46785">
    <property type="entry name" value="Winged helix' DNA-binding domain"/>
    <property type="match status" value="1"/>
</dbReference>
<accession>A0A6U0SE52</accession>
<dbReference type="EMBL" id="HBHI01018674">
    <property type="protein sequence ID" value="CAD9680681.1"/>
    <property type="molecule type" value="Transcribed_RNA"/>
</dbReference>
<name>A0A6U0SE52_9STRA</name>
<keyword evidence="2" id="KW-0238">DNA-binding</keyword>
<dbReference type="GO" id="GO:0005634">
    <property type="term" value="C:nucleus"/>
    <property type="evidence" value="ECO:0007669"/>
    <property type="project" value="UniProtKB-SubCell"/>
</dbReference>
<dbReference type="GO" id="GO:0043565">
    <property type="term" value="F:sequence-specific DNA binding"/>
    <property type="evidence" value="ECO:0007669"/>
    <property type="project" value="InterPro"/>
</dbReference>
<feature type="compositionally biased region" description="Polar residues" evidence="4">
    <location>
        <begin position="122"/>
        <end position="142"/>
    </location>
</feature>
<reference evidence="6" key="1">
    <citation type="submission" date="2021-01" db="EMBL/GenBank/DDBJ databases">
        <authorList>
            <person name="Corre E."/>
            <person name="Pelletier E."/>
            <person name="Niang G."/>
            <person name="Scheremetjew M."/>
            <person name="Finn R."/>
            <person name="Kale V."/>
            <person name="Holt S."/>
            <person name="Cochrane G."/>
            <person name="Meng A."/>
            <person name="Brown T."/>
            <person name="Cohen L."/>
        </authorList>
    </citation>
    <scope>NUCLEOTIDE SEQUENCE</scope>
    <source>
        <strain evidence="6">CCMP1452</strain>
    </source>
</reference>
<evidence type="ECO:0000256" key="2">
    <source>
        <dbReference type="ARBA" id="ARBA00023125"/>
    </source>
</evidence>
<dbReference type="InterPro" id="IPR036388">
    <property type="entry name" value="WH-like_DNA-bd_sf"/>
</dbReference>